<protein>
    <recommendedName>
        <fullName evidence="2">Alpha/beta hydrolase</fullName>
    </recommendedName>
</protein>
<comment type="caution">
    <text evidence="1">The sequence shown here is derived from an EMBL/GenBank/DDBJ whole genome shotgun (WGS) entry which is preliminary data.</text>
</comment>
<proteinExistence type="predicted"/>
<name>A0A645EM37_9ZZZZ</name>
<gene>
    <name evidence="1" type="ORF">SDC9_148935</name>
</gene>
<dbReference type="AlphaFoldDB" id="A0A645EM37"/>
<accession>A0A645EM37</accession>
<sequence>MKFKEFGNKNKPVMIFLHGGGLSWWSLKTQIEALKKDYYIVTPIIDGHGDDWNNTFISIEKSAEGVIQYIKNNCKGKVFAICGLSIGAQIVVEILSLEDDITEHAVIESALVYPMKMATKLTVPIYNLCYGLIKKRWYAKLQAKTLNVPEELFEDYYIDSSRMTKESLINITKSNGGYSLPPTLGNTKAKTLILVGDKELLVMKKSAILLHHTIKGSFLKVIEKSGHGEISLIHADSYIDLLLGFFANAKN</sequence>
<dbReference type="EMBL" id="VSSQ01047719">
    <property type="protein sequence ID" value="MPN01724.1"/>
    <property type="molecule type" value="Genomic_DNA"/>
</dbReference>
<reference evidence="1" key="1">
    <citation type="submission" date="2019-08" db="EMBL/GenBank/DDBJ databases">
        <authorList>
            <person name="Kucharzyk K."/>
            <person name="Murdoch R.W."/>
            <person name="Higgins S."/>
            <person name="Loffler F."/>
        </authorList>
    </citation>
    <scope>NUCLEOTIDE SEQUENCE</scope>
</reference>
<evidence type="ECO:0000313" key="1">
    <source>
        <dbReference type="EMBL" id="MPN01724.1"/>
    </source>
</evidence>
<dbReference type="Gene3D" id="3.40.50.1820">
    <property type="entry name" value="alpha/beta hydrolase"/>
    <property type="match status" value="1"/>
</dbReference>
<organism evidence="1">
    <name type="scientific">bioreactor metagenome</name>
    <dbReference type="NCBI Taxonomy" id="1076179"/>
    <lineage>
        <taxon>unclassified sequences</taxon>
        <taxon>metagenomes</taxon>
        <taxon>ecological metagenomes</taxon>
    </lineage>
</organism>
<dbReference type="InterPro" id="IPR029058">
    <property type="entry name" value="AB_hydrolase_fold"/>
</dbReference>
<evidence type="ECO:0008006" key="2">
    <source>
        <dbReference type="Google" id="ProtNLM"/>
    </source>
</evidence>
<dbReference type="SUPFAM" id="SSF53474">
    <property type="entry name" value="alpha/beta-Hydrolases"/>
    <property type="match status" value="1"/>
</dbReference>